<gene>
    <name evidence="1" type="ORF">BRAPAZ1V2_A06P24230.2</name>
</gene>
<evidence type="ECO:0000313" key="1">
    <source>
        <dbReference type="EMBL" id="CAG7870183.1"/>
    </source>
</evidence>
<dbReference type="EMBL" id="LS974622">
    <property type="protein sequence ID" value="CAG7870183.1"/>
    <property type="molecule type" value="Genomic_DNA"/>
</dbReference>
<proteinExistence type="predicted"/>
<dbReference type="Gramene" id="A06p24230.2_BraZ1">
    <property type="protein sequence ID" value="A06p24230.2_BraZ1.CDS"/>
    <property type="gene ID" value="A06g24230.2_BraZ1"/>
</dbReference>
<protein>
    <submittedName>
        <fullName evidence="1">Uncharacterized protein</fullName>
    </submittedName>
</protein>
<accession>A0A8D9D8X4</accession>
<name>A0A8D9D8X4_BRACM</name>
<evidence type="ECO:0000313" key="2">
    <source>
        <dbReference type="Proteomes" id="UP000694005"/>
    </source>
</evidence>
<reference evidence="1 2" key="1">
    <citation type="submission" date="2021-07" db="EMBL/GenBank/DDBJ databases">
        <authorList>
            <consortium name="Genoscope - CEA"/>
            <person name="William W."/>
        </authorList>
    </citation>
    <scope>NUCLEOTIDE SEQUENCE [LARGE SCALE GENOMIC DNA]</scope>
</reference>
<organism evidence="1 2">
    <name type="scientific">Brassica campestris</name>
    <name type="common">Field mustard</name>
    <dbReference type="NCBI Taxonomy" id="3711"/>
    <lineage>
        <taxon>Eukaryota</taxon>
        <taxon>Viridiplantae</taxon>
        <taxon>Streptophyta</taxon>
        <taxon>Embryophyta</taxon>
        <taxon>Tracheophyta</taxon>
        <taxon>Spermatophyta</taxon>
        <taxon>Magnoliopsida</taxon>
        <taxon>eudicotyledons</taxon>
        <taxon>Gunneridae</taxon>
        <taxon>Pentapetalae</taxon>
        <taxon>rosids</taxon>
        <taxon>malvids</taxon>
        <taxon>Brassicales</taxon>
        <taxon>Brassicaceae</taxon>
        <taxon>Brassiceae</taxon>
        <taxon>Brassica</taxon>
    </lineage>
</organism>
<dbReference type="AlphaFoldDB" id="A0A8D9D8X4"/>
<dbReference type="Proteomes" id="UP000694005">
    <property type="component" value="Chromosome A06"/>
</dbReference>
<sequence length="44" mass="5259">MVLQRCKMTYRRNTSKGSNIVLIQHKERTFLQAKPYKDHPTIAR</sequence>